<dbReference type="EMBL" id="BAAADJ010000023">
    <property type="protein sequence ID" value="GAA0332447.1"/>
    <property type="molecule type" value="Genomic_DNA"/>
</dbReference>
<proteinExistence type="predicted"/>
<reference evidence="4" key="1">
    <citation type="journal article" date="2019" name="Int. J. Syst. Evol. Microbiol.">
        <title>The Global Catalogue of Microorganisms (GCM) 10K type strain sequencing project: providing services to taxonomists for standard genome sequencing and annotation.</title>
        <authorList>
            <consortium name="The Broad Institute Genomics Platform"/>
            <consortium name="The Broad Institute Genome Sequencing Center for Infectious Disease"/>
            <person name="Wu L."/>
            <person name="Ma J."/>
        </authorList>
    </citation>
    <scope>NUCLEOTIDE SEQUENCE [LARGE SCALE GENOMIC DNA]</scope>
    <source>
        <strain evidence="4">JCM 9731</strain>
    </source>
</reference>
<dbReference type="Proteomes" id="UP001500782">
    <property type="component" value="Unassembled WGS sequence"/>
</dbReference>
<evidence type="ECO:0000313" key="3">
    <source>
        <dbReference type="EMBL" id="GAA0332447.1"/>
    </source>
</evidence>
<dbReference type="RefSeq" id="WP_343799339.1">
    <property type="nucleotide sequence ID" value="NZ_BAAADJ010000023.1"/>
</dbReference>
<evidence type="ECO:0008006" key="5">
    <source>
        <dbReference type="Google" id="ProtNLM"/>
    </source>
</evidence>
<dbReference type="Pfam" id="PF20316">
    <property type="entry name" value="DUF6612"/>
    <property type="match status" value="1"/>
</dbReference>
<evidence type="ECO:0000313" key="4">
    <source>
        <dbReference type="Proteomes" id="UP001500782"/>
    </source>
</evidence>
<feature type="compositionally biased region" description="Acidic residues" evidence="1">
    <location>
        <begin position="49"/>
        <end position="60"/>
    </location>
</feature>
<evidence type="ECO:0000256" key="1">
    <source>
        <dbReference type="SAM" id="MobiDB-lite"/>
    </source>
</evidence>
<keyword evidence="2" id="KW-0732">Signal</keyword>
<keyword evidence="4" id="KW-1185">Reference proteome</keyword>
<dbReference type="InterPro" id="IPR046720">
    <property type="entry name" value="DUF6612"/>
</dbReference>
<dbReference type="PROSITE" id="PS51257">
    <property type="entry name" value="PROKAR_LIPOPROTEIN"/>
    <property type="match status" value="1"/>
</dbReference>
<feature type="compositionally biased region" description="Low complexity" evidence="1">
    <location>
        <begin position="33"/>
        <end position="48"/>
    </location>
</feature>
<feature type="chain" id="PRO_5046456928" description="Lipoprotein" evidence="2">
    <location>
        <begin position="19"/>
        <end position="309"/>
    </location>
</feature>
<comment type="caution">
    <text evidence="3">The sequence shown here is derived from an EMBL/GenBank/DDBJ whole genome shotgun (WGS) entry which is preliminary data.</text>
</comment>
<protein>
    <recommendedName>
        <fullName evidence="5">Lipoprotein</fullName>
    </recommendedName>
</protein>
<accession>A0ABP3G447</accession>
<feature type="signal peptide" evidence="2">
    <location>
        <begin position="1"/>
        <end position="18"/>
    </location>
</feature>
<name>A0ABP3G447_9BACI</name>
<dbReference type="Gene3D" id="2.50.20.20">
    <property type="match status" value="1"/>
</dbReference>
<organism evidence="3 4">
    <name type="scientific">Bacillus carboniphilus</name>
    <dbReference type="NCBI Taxonomy" id="86663"/>
    <lineage>
        <taxon>Bacteria</taxon>
        <taxon>Bacillati</taxon>
        <taxon>Bacillota</taxon>
        <taxon>Bacilli</taxon>
        <taxon>Bacillales</taxon>
        <taxon>Bacillaceae</taxon>
        <taxon>Bacillus</taxon>
    </lineage>
</organism>
<feature type="region of interest" description="Disordered" evidence="1">
    <location>
        <begin position="28"/>
        <end position="63"/>
    </location>
</feature>
<sequence>MKKLAMFLLAFSFAIVLAACNQTAEDVSKEGNESSQEEQNNQEQTEGSEGTEEDVEEETEKELTLEEVFEKTMESSNTLTSFAMTSDVDMAMSSNLQEGPLNMKTTIEGQVVAEPLAMYQQMSTSMAGTAESFATEMYVTEEGFFFLEPSNNTWLKMPSEMSAQLLGEAATQQTNPAAELANLQKFVSDFQFQKDETNYILKLKADGEKFADFAQDMLANSMPQEFASMGNIFENTAIENLEYEMYIDQETFYPTALNMNIKMAITEGEETLTMDMKMTGTYSEFNNVSVTVPQDIIDSAQEISAETGM</sequence>
<evidence type="ECO:0000256" key="2">
    <source>
        <dbReference type="SAM" id="SignalP"/>
    </source>
</evidence>
<gene>
    <name evidence="3" type="ORF">GCM10008967_23880</name>
</gene>